<dbReference type="Pfam" id="PF01863">
    <property type="entry name" value="YgjP-like"/>
    <property type="match status" value="1"/>
</dbReference>
<keyword evidence="2" id="KW-0378">Hydrolase</keyword>
<dbReference type="Gene3D" id="3.30.2010.10">
    <property type="entry name" value="Metalloproteases ('zincins'), catalytic domain"/>
    <property type="match status" value="1"/>
</dbReference>
<dbReference type="GO" id="GO:0008237">
    <property type="term" value="F:metallopeptidase activity"/>
    <property type="evidence" value="ECO:0007669"/>
    <property type="project" value="UniProtKB-KW"/>
</dbReference>
<dbReference type="GeneID" id="85731763"/>
<dbReference type="AlphaFoldDB" id="A0AAX4FW17"/>
<organism evidence="2 3">
    <name type="scientific">Methanoculleus receptaculi</name>
    <dbReference type="NCBI Taxonomy" id="394967"/>
    <lineage>
        <taxon>Archaea</taxon>
        <taxon>Methanobacteriati</taxon>
        <taxon>Methanobacteriota</taxon>
        <taxon>Stenosarchaea group</taxon>
        <taxon>Methanomicrobia</taxon>
        <taxon>Methanomicrobiales</taxon>
        <taxon>Methanomicrobiaceae</taxon>
        <taxon>Methanoculleus</taxon>
    </lineage>
</organism>
<evidence type="ECO:0000313" key="2">
    <source>
        <dbReference type="EMBL" id="WOX57932.1"/>
    </source>
</evidence>
<accession>A0AAX4FW17</accession>
<protein>
    <submittedName>
        <fullName evidence="2">SprT family zinc-dependent metalloprotease</fullName>
        <ecNumber evidence="2">3.4.-.-</ecNumber>
    </submittedName>
</protein>
<dbReference type="EMBL" id="CP137642">
    <property type="protein sequence ID" value="WOX57932.1"/>
    <property type="molecule type" value="Genomic_DNA"/>
</dbReference>
<keyword evidence="3" id="KW-1185">Reference proteome</keyword>
<feature type="domain" description="YgjP-like metallopeptidase" evidence="1">
    <location>
        <begin position="21"/>
        <end position="209"/>
    </location>
</feature>
<dbReference type="EC" id="3.4.-.-" evidence="2"/>
<keyword evidence="2" id="KW-0645">Protease</keyword>
<dbReference type="PANTHER" id="PTHR30399:SF1">
    <property type="entry name" value="UTP PYROPHOSPHATASE"/>
    <property type="match status" value="1"/>
</dbReference>
<dbReference type="InterPro" id="IPR002725">
    <property type="entry name" value="YgjP-like_metallopeptidase"/>
</dbReference>
<sequence>MKRREEESTPRDVTIIRKRVRTARLQVQPDGTLRVVAPPSFDVKGFLERNAEWIERRQDELDRLAAEGCGREDLLLLHGRFHRLLRGARFAIDVPGETVTCPSILSLRQNLSLLLREEIAERVETHPDPLCRKVGRITVKMQRTRWGSCSTLNNLNFNLRVIALPKSLREYIVIHEVAHLREQNHSQGFWRLVADRCPDYLEAEAELRRYWVILERNRVWRRLQDTR</sequence>
<dbReference type="PANTHER" id="PTHR30399">
    <property type="entry name" value="UNCHARACTERIZED PROTEIN YGJP"/>
    <property type="match status" value="1"/>
</dbReference>
<dbReference type="KEGG" id="mrc:R6Y96_01360"/>
<gene>
    <name evidence="2" type="ORF">R6Y96_01360</name>
</gene>
<proteinExistence type="predicted"/>
<dbReference type="InterPro" id="IPR053136">
    <property type="entry name" value="UTP_pyrophosphatase-like"/>
</dbReference>
<keyword evidence="2" id="KW-0482">Metalloprotease</keyword>
<evidence type="ECO:0000313" key="3">
    <source>
        <dbReference type="Proteomes" id="UP001305652"/>
    </source>
</evidence>
<dbReference type="RefSeq" id="WP_318621702.1">
    <property type="nucleotide sequence ID" value="NZ_CP137642.1"/>
</dbReference>
<dbReference type="Proteomes" id="UP001305652">
    <property type="component" value="Chromosome"/>
</dbReference>
<dbReference type="CDD" id="cd07344">
    <property type="entry name" value="M48_yhfN_like"/>
    <property type="match status" value="1"/>
</dbReference>
<reference evidence="2 3" key="1">
    <citation type="submission" date="2023-10" db="EMBL/GenBank/DDBJ databases">
        <title>The complete genome sequence of Methanoculleus receptaculi DSM 18860.</title>
        <authorList>
            <person name="Lai S.-J."/>
            <person name="You Y.-T."/>
            <person name="Chen S.-C."/>
        </authorList>
    </citation>
    <scope>NUCLEOTIDE SEQUENCE [LARGE SCALE GENOMIC DNA]</scope>
    <source>
        <strain evidence="2 3">DSM 18860</strain>
    </source>
</reference>
<name>A0AAX4FW17_9EURY</name>
<evidence type="ECO:0000259" key="1">
    <source>
        <dbReference type="Pfam" id="PF01863"/>
    </source>
</evidence>